<protein>
    <recommendedName>
        <fullName evidence="4">Probable endonuclease LCL3</fullName>
    </recommendedName>
    <alternativeName>
        <fullName evidence="5">Probable endonuclease lcl3</fullName>
    </alternativeName>
</protein>
<dbReference type="Proteomes" id="UP000326924">
    <property type="component" value="Unassembled WGS sequence"/>
</dbReference>
<gene>
    <name evidence="17" type="ORF">FN846DRAFT_537111</name>
</gene>
<evidence type="ECO:0000259" key="16">
    <source>
        <dbReference type="PROSITE" id="PS50830"/>
    </source>
</evidence>
<evidence type="ECO:0000256" key="11">
    <source>
        <dbReference type="ARBA" id="ARBA00022837"/>
    </source>
</evidence>
<dbReference type="FunCoup" id="A0A5J5EEC4">
    <property type="interactions" value="13"/>
</dbReference>
<keyword evidence="6 15" id="KW-0812">Transmembrane</keyword>
<dbReference type="PANTHER" id="PTHR12302:SF3">
    <property type="entry name" value="SERINE_THREONINE-PROTEIN KINASE 31"/>
    <property type="match status" value="1"/>
</dbReference>
<keyword evidence="13" id="KW-0496">Mitochondrion</keyword>
<evidence type="ECO:0000256" key="2">
    <source>
        <dbReference type="ARBA" id="ARBA00004173"/>
    </source>
</evidence>
<keyword evidence="18" id="KW-1185">Reference proteome</keyword>
<dbReference type="GO" id="GO:0046872">
    <property type="term" value="F:metal ion binding"/>
    <property type="evidence" value="ECO:0007669"/>
    <property type="project" value="UniProtKB-KW"/>
</dbReference>
<dbReference type="OrthoDB" id="430293at2759"/>
<evidence type="ECO:0000256" key="12">
    <source>
        <dbReference type="ARBA" id="ARBA00022989"/>
    </source>
</evidence>
<dbReference type="Pfam" id="PF00565">
    <property type="entry name" value="SNase"/>
    <property type="match status" value="1"/>
</dbReference>
<dbReference type="SMART" id="SM00318">
    <property type="entry name" value="SNc"/>
    <property type="match status" value="1"/>
</dbReference>
<evidence type="ECO:0000256" key="4">
    <source>
        <dbReference type="ARBA" id="ARBA00013404"/>
    </source>
</evidence>
<sequence>MKWPPWDSTGDQGRRRGIRFYEHTYAFEEVLLACLAAGGAVLAASHLYRNHLRRVSTAAHIPQYFLRRRSLFGPVTSVGDGDNFRIYHTPGGRLLGWGWLPGRRVPTLKKDLKDQTVHVRIAGVDAPECAHFGNPSQPYSEEALEWLKNYVSGRRVRAYLHSKDQFDRVVATVVVRRGLWRRDVGYEMLKAGMATMYEAKFGAEFGGMKEKYAAAEERAKNARLGLWRQKARKRVSPAEFKRALRQAQSS</sequence>
<keyword evidence="11" id="KW-0106">Calcium</keyword>
<evidence type="ECO:0000256" key="7">
    <source>
        <dbReference type="ARBA" id="ARBA00022722"/>
    </source>
</evidence>
<dbReference type="InParanoid" id="A0A5J5EEC4"/>
<accession>A0A5J5EEC4</accession>
<evidence type="ECO:0000313" key="18">
    <source>
        <dbReference type="Proteomes" id="UP000326924"/>
    </source>
</evidence>
<dbReference type="InterPro" id="IPR016071">
    <property type="entry name" value="Staphylococal_nuclease_OB-fold"/>
</dbReference>
<evidence type="ECO:0000256" key="3">
    <source>
        <dbReference type="ARBA" id="ARBA00005435"/>
    </source>
</evidence>
<keyword evidence="10" id="KW-0378">Hydrolase</keyword>
<dbReference type="EMBL" id="VXIS01000451">
    <property type="protein sequence ID" value="KAA8893387.1"/>
    <property type="molecule type" value="Genomic_DNA"/>
</dbReference>
<keyword evidence="8" id="KW-0479">Metal-binding</keyword>
<evidence type="ECO:0000313" key="17">
    <source>
        <dbReference type="EMBL" id="KAA8893387.1"/>
    </source>
</evidence>
<dbReference type="GO" id="GO:0016020">
    <property type="term" value="C:membrane"/>
    <property type="evidence" value="ECO:0007669"/>
    <property type="project" value="UniProtKB-SubCell"/>
</dbReference>
<name>A0A5J5EEC4_9PEZI</name>
<dbReference type="FunFam" id="2.40.50.90:FF:000029">
    <property type="entry name" value="Probable endonuclease lcl3"/>
    <property type="match status" value="1"/>
</dbReference>
<evidence type="ECO:0000256" key="6">
    <source>
        <dbReference type="ARBA" id="ARBA00022692"/>
    </source>
</evidence>
<feature type="domain" description="TNase-like" evidence="16">
    <location>
        <begin position="69"/>
        <end position="229"/>
    </location>
</feature>
<dbReference type="GO" id="GO:0005739">
    <property type="term" value="C:mitochondrion"/>
    <property type="evidence" value="ECO:0007669"/>
    <property type="project" value="UniProtKB-SubCell"/>
</dbReference>
<keyword evidence="12 15" id="KW-1133">Transmembrane helix</keyword>
<dbReference type="InterPro" id="IPR035437">
    <property type="entry name" value="SNase_OB-fold_sf"/>
</dbReference>
<evidence type="ECO:0000256" key="15">
    <source>
        <dbReference type="SAM" id="Phobius"/>
    </source>
</evidence>
<comment type="caution">
    <text evidence="17">The sequence shown here is derived from an EMBL/GenBank/DDBJ whole genome shotgun (WGS) entry which is preliminary data.</text>
</comment>
<feature type="transmembrane region" description="Helical" evidence="15">
    <location>
        <begin position="30"/>
        <end position="48"/>
    </location>
</feature>
<keyword evidence="7" id="KW-0540">Nuclease</keyword>
<reference evidence="17 18" key="1">
    <citation type="submission" date="2019-09" db="EMBL/GenBank/DDBJ databases">
        <title>Draft genome of the ectomycorrhizal ascomycete Sphaerosporella brunnea.</title>
        <authorList>
            <consortium name="DOE Joint Genome Institute"/>
            <person name="Benucci G.M."/>
            <person name="Marozzi G."/>
            <person name="Antonielli L."/>
            <person name="Sanchez S."/>
            <person name="Marco P."/>
            <person name="Wang X."/>
            <person name="Falini L.B."/>
            <person name="Barry K."/>
            <person name="Haridas S."/>
            <person name="Lipzen A."/>
            <person name="Labutti K."/>
            <person name="Grigoriev I.V."/>
            <person name="Murat C."/>
            <person name="Martin F."/>
            <person name="Albertini E."/>
            <person name="Donnini D."/>
            <person name="Bonito G."/>
        </authorList>
    </citation>
    <scope>NUCLEOTIDE SEQUENCE [LARGE SCALE GENOMIC DNA]</scope>
    <source>
        <strain evidence="17 18">Sb_GMNB300</strain>
    </source>
</reference>
<comment type="subcellular location">
    <subcellularLocation>
        <location evidence="1">Membrane</location>
        <topology evidence="1">Single-pass membrane protein</topology>
    </subcellularLocation>
    <subcellularLocation>
        <location evidence="2">Mitochondrion</location>
    </subcellularLocation>
</comment>
<evidence type="ECO:0000256" key="10">
    <source>
        <dbReference type="ARBA" id="ARBA00022801"/>
    </source>
</evidence>
<evidence type="ECO:0000256" key="1">
    <source>
        <dbReference type="ARBA" id="ARBA00004167"/>
    </source>
</evidence>
<dbReference type="PANTHER" id="PTHR12302">
    <property type="entry name" value="EBNA2 BINDING PROTEIN P100"/>
    <property type="match status" value="1"/>
</dbReference>
<dbReference type="Gene3D" id="2.40.50.90">
    <property type="match status" value="1"/>
</dbReference>
<evidence type="ECO:0000256" key="5">
    <source>
        <dbReference type="ARBA" id="ARBA00014651"/>
    </source>
</evidence>
<evidence type="ECO:0000256" key="14">
    <source>
        <dbReference type="ARBA" id="ARBA00023136"/>
    </source>
</evidence>
<dbReference type="AlphaFoldDB" id="A0A5J5EEC4"/>
<keyword evidence="9" id="KW-0255">Endonuclease</keyword>
<dbReference type="GO" id="GO:0016787">
    <property type="term" value="F:hydrolase activity"/>
    <property type="evidence" value="ECO:0007669"/>
    <property type="project" value="UniProtKB-KW"/>
</dbReference>
<dbReference type="SUPFAM" id="SSF50199">
    <property type="entry name" value="Staphylococcal nuclease"/>
    <property type="match status" value="1"/>
</dbReference>
<comment type="similarity">
    <text evidence="3">Belongs to the LCL3 family.</text>
</comment>
<evidence type="ECO:0000256" key="8">
    <source>
        <dbReference type="ARBA" id="ARBA00022723"/>
    </source>
</evidence>
<evidence type="ECO:0000256" key="9">
    <source>
        <dbReference type="ARBA" id="ARBA00022759"/>
    </source>
</evidence>
<dbReference type="PROSITE" id="PS50830">
    <property type="entry name" value="TNASE_3"/>
    <property type="match status" value="1"/>
</dbReference>
<organism evidence="17 18">
    <name type="scientific">Sphaerosporella brunnea</name>
    <dbReference type="NCBI Taxonomy" id="1250544"/>
    <lineage>
        <taxon>Eukaryota</taxon>
        <taxon>Fungi</taxon>
        <taxon>Dikarya</taxon>
        <taxon>Ascomycota</taxon>
        <taxon>Pezizomycotina</taxon>
        <taxon>Pezizomycetes</taxon>
        <taxon>Pezizales</taxon>
        <taxon>Pyronemataceae</taxon>
        <taxon>Sphaerosporella</taxon>
    </lineage>
</organism>
<proteinExistence type="inferred from homology"/>
<evidence type="ECO:0000256" key="13">
    <source>
        <dbReference type="ARBA" id="ARBA00023128"/>
    </source>
</evidence>
<dbReference type="GO" id="GO:0004519">
    <property type="term" value="F:endonuclease activity"/>
    <property type="evidence" value="ECO:0007669"/>
    <property type="project" value="UniProtKB-KW"/>
</dbReference>
<keyword evidence="14 15" id="KW-0472">Membrane</keyword>